<dbReference type="NCBIfam" id="NF009150">
    <property type="entry name" value="PRK12497.1-3"/>
    <property type="match status" value="1"/>
</dbReference>
<protein>
    <recommendedName>
        <fullName evidence="2">UPF0102 protein ACFPIB_09005</fullName>
    </recommendedName>
</protein>
<organism evidence="3 4">
    <name type="scientific">Adhaeribacter terreus</name>
    <dbReference type="NCBI Taxonomy" id="529703"/>
    <lineage>
        <taxon>Bacteria</taxon>
        <taxon>Pseudomonadati</taxon>
        <taxon>Bacteroidota</taxon>
        <taxon>Cytophagia</taxon>
        <taxon>Cytophagales</taxon>
        <taxon>Hymenobacteraceae</taxon>
        <taxon>Adhaeribacter</taxon>
    </lineage>
</organism>
<dbReference type="CDD" id="cd20736">
    <property type="entry name" value="PoNe_Nuclease"/>
    <property type="match status" value="1"/>
</dbReference>
<dbReference type="EMBL" id="JBHSKT010000004">
    <property type="protein sequence ID" value="MFC5270745.1"/>
    <property type="molecule type" value="Genomic_DNA"/>
</dbReference>
<evidence type="ECO:0000256" key="2">
    <source>
        <dbReference type="HAMAP-Rule" id="MF_00048"/>
    </source>
</evidence>
<keyword evidence="4" id="KW-1185">Reference proteome</keyword>
<dbReference type="SUPFAM" id="SSF52980">
    <property type="entry name" value="Restriction endonuclease-like"/>
    <property type="match status" value="1"/>
</dbReference>
<evidence type="ECO:0000313" key="4">
    <source>
        <dbReference type="Proteomes" id="UP001596161"/>
    </source>
</evidence>
<dbReference type="RefSeq" id="WP_378017110.1">
    <property type="nucleotide sequence ID" value="NZ_JBHSKT010000004.1"/>
</dbReference>
<dbReference type="InterPro" id="IPR011335">
    <property type="entry name" value="Restrct_endonuc-II-like"/>
</dbReference>
<gene>
    <name evidence="3" type="ORF">ACFPIB_09005</name>
</gene>
<name>A0ABW0EC31_9BACT</name>
<comment type="similarity">
    <text evidence="1 2">Belongs to the UPF0102 family.</text>
</comment>
<accession>A0ABW0EC31</accession>
<dbReference type="Gene3D" id="3.40.1350.10">
    <property type="match status" value="1"/>
</dbReference>
<dbReference type="Proteomes" id="UP001596161">
    <property type="component" value="Unassembled WGS sequence"/>
</dbReference>
<proteinExistence type="inferred from homology"/>
<dbReference type="HAMAP" id="MF_00048">
    <property type="entry name" value="UPF0102"/>
    <property type="match status" value="1"/>
</dbReference>
<evidence type="ECO:0000256" key="1">
    <source>
        <dbReference type="ARBA" id="ARBA00006738"/>
    </source>
</evidence>
<dbReference type="InterPro" id="IPR011856">
    <property type="entry name" value="tRNA_endonuc-like_dom_sf"/>
</dbReference>
<dbReference type="InterPro" id="IPR003509">
    <property type="entry name" value="UPF0102_YraN-like"/>
</dbReference>
<reference evidence="4" key="1">
    <citation type="journal article" date="2019" name="Int. J. Syst. Evol. Microbiol.">
        <title>The Global Catalogue of Microorganisms (GCM) 10K type strain sequencing project: providing services to taxonomists for standard genome sequencing and annotation.</title>
        <authorList>
            <consortium name="The Broad Institute Genomics Platform"/>
            <consortium name="The Broad Institute Genome Sequencing Center for Infectious Disease"/>
            <person name="Wu L."/>
            <person name="Ma J."/>
        </authorList>
    </citation>
    <scope>NUCLEOTIDE SEQUENCE [LARGE SCALE GENOMIC DNA]</scope>
    <source>
        <strain evidence="4">KACC 12602</strain>
    </source>
</reference>
<dbReference type="PANTHER" id="PTHR34039">
    <property type="entry name" value="UPF0102 PROTEIN YRAN"/>
    <property type="match status" value="1"/>
</dbReference>
<dbReference type="Pfam" id="PF02021">
    <property type="entry name" value="UPF0102"/>
    <property type="match status" value="1"/>
</dbReference>
<sequence>MAEHHKLGTTGEAVAAKYLVNKGFEILTQNYRYKKAEIDLIVRKDNLLVFAEIKTRSSDKFGFPEEFVSNRKIELFLMAADEYIFQQNWLHDIRFDIISVTANSNGTFNIHHIEDAFH</sequence>
<comment type="caution">
    <text evidence="3">The sequence shown here is derived from an EMBL/GenBank/DDBJ whole genome shotgun (WGS) entry which is preliminary data.</text>
</comment>
<evidence type="ECO:0000313" key="3">
    <source>
        <dbReference type="EMBL" id="MFC5270745.1"/>
    </source>
</evidence>
<dbReference type="PANTHER" id="PTHR34039:SF1">
    <property type="entry name" value="UPF0102 PROTEIN YRAN"/>
    <property type="match status" value="1"/>
</dbReference>